<reference evidence="3" key="1">
    <citation type="journal article" date="2009" name="Science">
        <title>The B73 maize genome: complexity, diversity, and dynamics.</title>
        <authorList>
            <person name="Schnable P.S."/>
            <person name="Ware D."/>
            <person name="Fulton R.S."/>
            <person name="Stein J.C."/>
            <person name="Wei F."/>
            <person name="Pasternak S."/>
            <person name="Liang C."/>
            <person name="Zhang J."/>
            <person name="Fulton L."/>
            <person name="Graves T.A."/>
            <person name="Minx P."/>
            <person name="Reily A.D."/>
            <person name="Courtney L."/>
            <person name="Kruchowski S.S."/>
            <person name="Tomlinson C."/>
            <person name="Strong C."/>
            <person name="Delehaunty K."/>
            <person name="Fronick C."/>
            <person name="Courtney B."/>
            <person name="Rock S.M."/>
            <person name="Belter E."/>
            <person name="Du F."/>
            <person name="Kim K."/>
            <person name="Abbott R.M."/>
            <person name="Cotton M."/>
            <person name="Levy A."/>
            <person name="Marchetto P."/>
            <person name="Ochoa K."/>
            <person name="Jackson S.M."/>
            <person name="Gillam B."/>
            <person name="Chen W."/>
            <person name="Yan L."/>
            <person name="Higginbotham J."/>
            <person name="Cardenas M."/>
            <person name="Waligorski J."/>
            <person name="Applebaum E."/>
            <person name="Phelps L."/>
            <person name="Falcone J."/>
            <person name="Kanchi K."/>
            <person name="Thane T."/>
            <person name="Scimone A."/>
            <person name="Thane N."/>
            <person name="Henke J."/>
            <person name="Wang T."/>
            <person name="Ruppert J."/>
            <person name="Shah N."/>
            <person name="Rotter K."/>
            <person name="Hodges J."/>
            <person name="Ingenthron E."/>
            <person name="Cordes M."/>
            <person name="Kohlberg S."/>
            <person name="Sgro J."/>
            <person name="Delgado B."/>
            <person name="Mead K."/>
            <person name="Chinwalla A."/>
            <person name="Leonard S."/>
            <person name="Crouse K."/>
            <person name="Collura K."/>
            <person name="Kudrna D."/>
            <person name="Currie J."/>
            <person name="He R."/>
            <person name="Angelova A."/>
            <person name="Rajasekar S."/>
            <person name="Mueller T."/>
            <person name="Lomeli R."/>
            <person name="Scara G."/>
            <person name="Ko A."/>
            <person name="Delaney K."/>
            <person name="Wissotski M."/>
            <person name="Lopez G."/>
            <person name="Campos D."/>
            <person name="Braidotti M."/>
            <person name="Ashley E."/>
            <person name="Golser W."/>
            <person name="Kim H."/>
            <person name="Lee S."/>
            <person name="Lin J."/>
            <person name="Dujmic Z."/>
            <person name="Kim W."/>
            <person name="Talag J."/>
            <person name="Zuccolo A."/>
            <person name="Fan C."/>
            <person name="Sebastian A."/>
            <person name="Kramer M."/>
            <person name="Spiegel L."/>
            <person name="Nascimento L."/>
            <person name="Zutavern T."/>
            <person name="Miller B."/>
            <person name="Ambroise C."/>
            <person name="Muller S."/>
            <person name="Spooner W."/>
            <person name="Narechania A."/>
            <person name="Ren L."/>
            <person name="Wei S."/>
            <person name="Kumari S."/>
            <person name="Faga B."/>
            <person name="Levy M.J."/>
            <person name="McMahan L."/>
            <person name="Van Buren P."/>
            <person name="Vaughn M.W."/>
            <person name="Ying K."/>
            <person name="Yeh C.-T."/>
            <person name="Emrich S.J."/>
            <person name="Jia Y."/>
            <person name="Kalyanaraman A."/>
            <person name="Hsia A.-P."/>
            <person name="Barbazuk W.B."/>
            <person name="Baucom R.S."/>
            <person name="Brutnell T.P."/>
            <person name="Carpita N.C."/>
            <person name="Chaparro C."/>
            <person name="Chia J.-M."/>
            <person name="Deragon J.-M."/>
            <person name="Estill J.C."/>
            <person name="Fu Y."/>
            <person name="Jeddeloh J.A."/>
            <person name="Han Y."/>
            <person name="Lee H."/>
            <person name="Li P."/>
            <person name="Lisch D.R."/>
            <person name="Liu S."/>
            <person name="Liu Z."/>
            <person name="Nagel D.H."/>
            <person name="McCann M.C."/>
            <person name="SanMiguel P."/>
            <person name="Myers A.M."/>
            <person name="Nettleton D."/>
            <person name="Nguyen J."/>
            <person name="Penning B.W."/>
            <person name="Ponnala L."/>
            <person name="Schneider K.L."/>
            <person name="Schwartz D.C."/>
            <person name="Sharma A."/>
            <person name="Soderlund C."/>
            <person name="Springer N.M."/>
            <person name="Sun Q."/>
            <person name="Wang H."/>
            <person name="Waterman M."/>
            <person name="Westerman R."/>
            <person name="Wolfgruber T.K."/>
            <person name="Yang L."/>
            <person name="Yu Y."/>
            <person name="Zhang L."/>
            <person name="Zhou S."/>
            <person name="Zhu Q."/>
            <person name="Bennetzen J.L."/>
            <person name="Dawe R.K."/>
            <person name="Jiang J."/>
            <person name="Jiang N."/>
            <person name="Presting G.G."/>
            <person name="Wessler S.R."/>
            <person name="Aluru S."/>
            <person name="Martienssen R.A."/>
            <person name="Clifton S.W."/>
            <person name="McCombie W.R."/>
            <person name="Wing R.A."/>
            <person name="Wilson R.K."/>
        </authorList>
    </citation>
    <scope>NUCLEOTIDE SEQUENCE [LARGE SCALE GENOMIC DNA]</scope>
    <source>
        <strain evidence="3">cv. B73</strain>
    </source>
</reference>
<protein>
    <submittedName>
        <fullName evidence="2">Uncharacterized protein</fullName>
    </submittedName>
</protein>
<evidence type="ECO:0000313" key="2">
    <source>
        <dbReference type="EnsemblPlants" id="Zm00001eb264330_P001"/>
    </source>
</evidence>
<reference evidence="2" key="3">
    <citation type="submission" date="2021-05" db="UniProtKB">
        <authorList>
            <consortium name="EnsemblPlants"/>
        </authorList>
    </citation>
    <scope>IDENTIFICATION</scope>
    <source>
        <strain evidence="2">cv. B73</strain>
    </source>
</reference>
<dbReference type="InParanoid" id="A0A804U9W9"/>
<dbReference type="AlphaFoldDB" id="A0A804U9W9"/>
<evidence type="ECO:0000256" key="1">
    <source>
        <dbReference type="SAM" id="MobiDB-lite"/>
    </source>
</evidence>
<evidence type="ECO:0000313" key="3">
    <source>
        <dbReference type="Proteomes" id="UP000007305"/>
    </source>
</evidence>
<dbReference type="EnsemblPlants" id="Zm00001eb264330_T001">
    <property type="protein sequence ID" value="Zm00001eb264330_P001"/>
    <property type="gene ID" value="Zm00001eb264330"/>
</dbReference>
<dbReference type="Proteomes" id="UP000007305">
    <property type="component" value="Chromosome 6"/>
</dbReference>
<accession>A0A804U9W9</accession>
<feature type="region of interest" description="Disordered" evidence="1">
    <location>
        <begin position="1"/>
        <end position="38"/>
    </location>
</feature>
<name>A0A804U9W9_MAIZE</name>
<reference evidence="2" key="2">
    <citation type="submission" date="2019-07" db="EMBL/GenBank/DDBJ databases">
        <authorList>
            <person name="Seetharam A."/>
            <person name="Woodhouse M."/>
            <person name="Cannon E."/>
        </authorList>
    </citation>
    <scope>NUCLEOTIDE SEQUENCE [LARGE SCALE GENOMIC DNA]</scope>
    <source>
        <strain evidence="2">cv. B73</strain>
    </source>
</reference>
<organism evidence="2 3">
    <name type="scientific">Zea mays</name>
    <name type="common">Maize</name>
    <dbReference type="NCBI Taxonomy" id="4577"/>
    <lineage>
        <taxon>Eukaryota</taxon>
        <taxon>Viridiplantae</taxon>
        <taxon>Streptophyta</taxon>
        <taxon>Embryophyta</taxon>
        <taxon>Tracheophyta</taxon>
        <taxon>Spermatophyta</taxon>
        <taxon>Magnoliopsida</taxon>
        <taxon>Liliopsida</taxon>
        <taxon>Poales</taxon>
        <taxon>Poaceae</taxon>
        <taxon>PACMAD clade</taxon>
        <taxon>Panicoideae</taxon>
        <taxon>Andropogonodae</taxon>
        <taxon>Andropogoneae</taxon>
        <taxon>Tripsacinae</taxon>
        <taxon>Zea</taxon>
    </lineage>
</organism>
<keyword evidence="3" id="KW-1185">Reference proteome</keyword>
<proteinExistence type="predicted"/>
<dbReference type="Gramene" id="Zm00001eb264330_T001">
    <property type="protein sequence ID" value="Zm00001eb264330_P001"/>
    <property type="gene ID" value="Zm00001eb264330"/>
</dbReference>
<sequence>MRAAAKSQQPPTPAPTPIAVRAAASTQHPPPHASLPRPTILALDPVSVNNHARSSLRRIHDCRSTTESSTGVPMSLSLPLQVPARLLLTRHKTTATQHVAARHLDHAFERLAAAHLPLVATSPLVDALRASPEP</sequence>